<dbReference type="EMBL" id="CP022163">
    <property type="protein sequence ID" value="ATB33277.1"/>
    <property type="molecule type" value="Genomic_DNA"/>
</dbReference>
<dbReference type="Pfam" id="PF04307">
    <property type="entry name" value="YdjM"/>
    <property type="match status" value="1"/>
</dbReference>
<reference evidence="2 3" key="1">
    <citation type="submission" date="2017-06" db="EMBL/GenBank/DDBJ databases">
        <authorList>
            <person name="Kim H.J."/>
            <person name="Triplett B.A."/>
        </authorList>
    </citation>
    <scope>NUCLEOTIDE SEQUENCE [LARGE SCALE GENOMIC DNA]</scope>
    <source>
        <strain evidence="2 3">DSM 14713</strain>
    </source>
</reference>
<sequence>MNPIVHAELSWLMAQGLRERRDRVLVTLAGLAPDLDGLSLLGGEDLYGKYHHVLFHGYVGALVVMGVCAAFARQRLAVALLSVAAFHLHLVCDLLGSGPGWPLYYFWPSSMHEWFWEGQWNLASWQNSVIGMAATFACLACALRWRRTVVELLSVRWDGEVTRALRARFLGESS</sequence>
<dbReference type="KEGG" id="mbd:MEBOL_006768"/>
<organism evidence="2 3">
    <name type="scientific">Melittangium boletus DSM 14713</name>
    <dbReference type="NCBI Taxonomy" id="1294270"/>
    <lineage>
        <taxon>Bacteria</taxon>
        <taxon>Pseudomonadati</taxon>
        <taxon>Myxococcota</taxon>
        <taxon>Myxococcia</taxon>
        <taxon>Myxococcales</taxon>
        <taxon>Cystobacterineae</taxon>
        <taxon>Archangiaceae</taxon>
        <taxon>Melittangium</taxon>
    </lineage>
</organism>
<gene>
    <name evidence="2" type="ORF">MEBOL_006768</name>
</gene>
<proteinExistence type="predicted"/>
<dbReference type="RefSeq" id="WP_095981347.1">
    <property type="nucleotide sequence ID" value="NZ_CP022163.1"/>
</dbReference>
<accession>A0A250IQ33</accession>
<evidence type="ECO:0008006" key="4">
    <source>
        <dbReference type="Google" id="ProtNLM"/>
    </source>
</evidence>
<keyword evidence="1" id="KW-0472">Membrane</keyword>
<evidence type="ECO:0000313" key="3">
    <source>
        <dbReference type="Proteomes" id="UP000217289"/>
    </source>
</evidence>
<dbReference type="OrthoDB" id="5519795at2"/>
<keyword evidence="3" id="KW-1185">Reference proteome</keyword>
<feature type="transmembrane region" description="Helical" evidence="1">
    <location>
        <begin position="79"/>
        <end position="104"/>
    </location>
</feature>
<evidence type="ECO:0000313" key="2">
    <source>
        <dbReference type="EMBL" id="ATB33277.1"/>
    </source>
</evidence>
<evidence type="ECO:0000256" key="1">
    <source>
        <dbReference type="SAM" id="Phobius"/>
    </source>
</evidence>
<feature type="transmembrane region" description="Helical" evidence="1">
    <location>
        <begin position="53"/>
        <end position="72"/>
    </location>
</feature>
<protein>
    <recommendedName>
        <fullName evidence="4">Metal-dependent hydrolase</fullName>
    </recommendedName>
</protein>
<keyword evidence="1" id="KW-1133">Transmembrane helix</keyword>
<keyword evidence="1" id="KW-0812">Transmembrane</keyword>
<dbReference type="InterPro" id="IPR007404">
    <property type="entry name" value="YdjM-like"/>
</dbReference>
<feature type="transmembrane region" description="Helical" evidence="1">
    <location>
        <begin position="124"/>
        <end position="143"/>
    </location>
</feature>
<dbReference type="AlphaFoldDB" id="A0A250IQ33"/>
<name>A0A250IQ33_9BACT</name>
<dbReference type="Proteomes" id="UP000217289">
    <property type="component" value="Chromosome"/>
</dbReference>